<organism evidence="2 3">
    <name type="scientific">Gryllus longicercus</name>
    <dbReference type="NCBI Taxonomy" id="2509291"/>
    <lineage>
        <taxon>Eukaryota</taxon>
        <taxon>Metazoa</taxon>
        <taxon>Ecdysozoa</taxon>
        <taxon>Arthropoda</taxon>
        <taxon>Hexapoda</taxon>
        <taxon>Insecta</taxon>
        <taxon>Pterygota</taxon>
        <taxon>Neoptera</taxon>
        <taxon>Polyneoptera</taxon>
        <taxon>Orthoptera</taxon>
        <taxon>Ensifera</taxon>
        <taxon>Gryllidea</taxon>
        <taxon>Grylloidea</taxon>
        <taxon>Gryllidae</taxon>
        <taxon>Gryllinae</taxon>
        <taxon>Gryllus</taxon>
    </lineage>
</organism>
<evidence type="ECO:0008006" key="4">
    <source>
        <dbReference type="Google" id="ProtNLM"/>
    </source>
</evidence>
<feature type="compositionally biased region" description="Basic and acidic residues" evidence="1">
    <location>
        <begin position="24"/>
        <end position="33"/>
    </location>
</feature>
<comment type="caution">
    <text evidence="2">The sequence shown here is derived from an EMBL/GenBank/DDBJ whole genome shotgun (WGS) entry which is preliminary data.</text>
</comment>
<dbReference type="EMBL" id="JAZDUA010000145">
    <property type="protein sequence ID" value="KAK7866513.1"/>
    <property type="molecule type" value="Genomic_DNA"/>
</dbReference>
<dbReference type="AlphaFoldDB" id="A0AAN9VM70"/>
<feature type="compositionally biased region" description="Basic residues" evidence="1">
    <location>
        <begin position="1"/>
        <end position="13"/>
    </location>
</feature>
<evidence type="ECO:0000313" key="3">
    <source>
        <dbReference type="Proteomes" id="UP001378592"/>
    </source>
</evidence>
<dbReference type="Proteomes" id="UP001378592">
    <property type="component" value="Unassembled WGS sequence"/>
</dbReference>
<name>A0AAN9VM70_9ORTH</name>
<gene>
    <name evidence="2" type="ORF">R5R35_002473</name>
</gene>
<evidence type="ECO:0000313" key="2">
    <source>
        <dbReference type="EMBL" id="KAK7866513.1"/>
    </source>
</evidence>
<sequence length="244" mass="27953">MGKIRRQRKKYHLSKNPDGPPPRLHLEKNKSSENEYNITPSFAPLPESFDNIFKGIDISKIPTARLDPRDGVRSSSETNNLAASLALLPQSYNVFEDIYSKFPTNKFDSRNDDARTTISVSKSVFKNRGASKEERRKLRHQTFIERINAIQAMKMKKQNKKTNKKILVKEEPSTSGTNTTIALPQENKTMVMNQGRIVKSRVRHARMLKDIAVLTKLWENPEYKADPSGFVSDTVHERLAKEIE</sequence>
<protein>
    <recommendedName>
        <fullName evidence="4">Ribosome biogenesis protein SLX9</fullName>
    </recommendedName>
</protein>
<accession>A0AAN9VM70</accession>
<reference evidence="2 3" key="1">
    <citation type="submission" date="2024-03" db="EMBL/GenBank/DDBJ databases">
        <title>The genome assembly and annotation of the cricket Gryllus longicercus Weissman &amp; Gray.</title>
        <authorList>
            <person name="Szrajer S."/>
            <person name="Gray D."/>
            <person name="Ylla G."/>
        </authorList>
    </citation>
    <scope>NUCLEOTIDE SEQUENCE [LARGE SCALE GENOMIC DNA]</scope>
    <source>
        <strain evidence="2">DAG 2021-001</strain>
        <tissue evidence="2">Whole body minus gut</tissue>
    </source>
</reference>
<keyword evidence="3" id="KW-1185">Reference proteome</keyword>
<evidence type="ECO:0000256" key="1">
    <source>
        <dbReference type="SAM" id="MobiDB-lite"/>
    </source>
</evidence>
<proteinExistence type="predicted"/>
<feature type="region of interest" description="Disordered" evidence="1">
    <location>
        <begin position="1"/>
        <end position="37"/>
    </location>
</feature>